<keyword evidence="3" id="KW-0812">Transmembrane</keyword>
<evidence type="ECO:0000256" key="1">
    <source>
        <dbReference type="ARBA" id="ARBA00022737"/>
    </source>
</evidence>
<evidence type="ECO:0000313" key="4">
    <source>
        <dbReference type="EMBL" id="MBO2449129.1"/>
    </source>
</evidence>
<dbReference type="InterPro" id="IPR000565">
    <property type="entry name" value="Topo_IIA_B"/>
</dbReference>
<feature type="transmembrane region" description="Helical" evidence="3">
    <location>
        <begin position="285"/>
        <end position="310"/>
    </location>
</feature>
<keyword evidence="2" id="KW-0802">TPR repeat</keyword>
<keyword evidence="3" id="KW-0472">Membrane</keyword>
<evidence type="ECO:0000256" key="3">
    <source>
        <dbReference type="SAM" id="Phobius"/>
    </source>
</evidence>
<dbReference type="GO" id="GO:0005524">
    <property type="term" value="F:ATP binding"/>
    <property type="evidence" value="ECO:0007669"/>
    <property type="project" value="InterPro"/>
</dbReference>
<sequence>MEIDGRLRRARTLLEVGRTDRASELAAAIVADDPADADALCLLAECLSRLGDHESMLAAADRAVAADPDCEHAHRLRALALVRAERGKEAAEAAREAVRLAPDTWQGQIALAIALIGEPGQRKAAFAACKLAIALAPDNAEPHYIQGILRQAKGNTIGAQLSYRHALRIDPQHSGALENLGRIHMRADRPVSALRHFRAAAAADPTGVAGMDHAERVMFGALNLTMLSVLISAIVLMFGTFVAAWPIAAAAVVAVGGWWLWRAWRALPPALQPVALDWLRSRPRFAVRVWMTGVFLLVALGCGIGSAALLPRHGAMPPRPAVTIFSAPFASLLVGVVVIKIVEWRAARRPGRPSAPIDQADPSAQTGWTKLVQFWLYRAAVLAFVVVFIPAIEPDTVGWGERALIGLPAFAALVAYGRYVLRRRSNPLGELWQRFPEYGSRLCAVGALVCGGYVLLFAISPSSGVLDDAVAVPIVAVMFFVPLQLWWTIFRVVRRVRGSA</sequence>
<dbReference type="SUPFAM" id="SSF48452">
    <property type="entry name" value="TPR-like"/>
    <property type="match status" value="1"/>
</dbReference>
<keyword evidence="3" id="KW-1133">Transmembrane helix</keyword>
<name>A0A939PG50_9ACTN</name>
<dbReference type="Proteomes" id="UP000669179">
    <property type="component" value="Unassembled WGS sequence"/>
</dbReference>
<protein>
    <submittedName>
        <fullName evidence="4">Tetratricopeptide repeat protein</fullName>
    </submittedName>
</protein>
<dbReference type="SMART" id="SM00028">
    <property type="entry name" value="TPR"/>
    <property type="match status" value="5"/>
</dbReference>
<dbReference type="Gene3D" id="1.25.40.10">
    <property type="entry name" value="Tetratricopeptide repeat domain"/>
    <property type="match status" value="1"/>
</dbReference>
<feature type="transmembrane region" description="Helical" evidence="3">
    <location>
        <begin position="404"/>
        <end position="421"/>
    </location>
</feature>
<evidence type="ECO:0000313" key="5">
    <source>
        <dbReference type="Proteomes" id="UP000669179"/>
    </source>
</evidence>
<keyword evidence="5" id="KW-1185">Reference proteome</keyword>
<dbReference type="PRINTS" id="PR01159">
    <property type="entry name" value="DNAGYRASEB"/>
</dbReference>
<dbReference type="InterPro" id="IPR050498">
    <property type="entry name" value="Ycf3"/>
</dbReference>
<dbReference type="AlphaFoldDB" id="A0A939PG50"/>
<evidence type="ECO:0000256" key="2">
    <source>
        <dbReference type="ARBA" id="ARBA00022803"/>
    </source>
</evidence>
<dbReference type="Pfam" id="PF13432">
    <property type="entry name" value="TPR_16"/>
    <property type="match status" value="2"/>
</dbReference>
<organism evidence="4 5">
    <name type="scientific">Actinomadura barringtoniae</name>
    <dbReference type="NCBI Taxonomy" id="1427535"/>
    <lineage>
        <taxon>Bacteria</taxon>
        <taxon>Bacillati</taxon>
        <taxon>Actinomycetota</taxon>
        <taxon>Actinomycetes</taxon>
        <taxon>Streptosporangiales</taxon>
        <taxon>Thermomonosporaceae</taxon>
        <taxon>Actinomadura</taxon>
    </lineage>
</organism>
<dbReference type="GO" id="GO:0006265">
    <property type="term" value="P:DNA topological change"/>
    <property type="evidence" value="ECO:0007669"/>
    <property type="project" value="InterPro"/>
</dbReference>
<comment type="caution">
    <text evidence="4">The sequence shown here is derived from an EMBL/GenBank/DDBJ whole genome shotgun (WGS) entry which is preliminary data.</text>
</comment>
<feature type="transmembrane region" description="Helical" evidence="3">
    <location>
        <begin position="244"/>
        <end position="264"/>
    </location>
</feature>
<dbReference type="PANTHER" id="PTHR44858">
    <property type="entry name" value="TETRATRICOPEPTIDE REPEAT PROTEIN 6"/>
    <property type="match status" value="1"/>
</dbReference>
<feature type="transmembrane region" description="Helical" evidence="3">
    <location>
        <begin position="322"/>
        <end position="342"/>
    </location>
</feature>
<dbReference type="PANTHER" id="PTHR44858:SF1">
    <property type="entry name" value="UDP-N-ACETYLGLUCOSAMINE--PEPTIDE N-ACETYLGLUCOSAMINYLTRANSFERASE SPINDLY-RELATED"/>
    <property type="match status" value="1"/>
</dbReference>
<dbReference type="RefSeq" id="WP_208256969.1">
    <property type="nucleotide sequence ID" value="NZ_JAGEOJ010000007.1"/>
</dbReference>
<gene>
    <name evidence="4" type="ORF">J4573_18640</name>
</gene>
<keyword evidence="1" id="KW-0677">Repeat</keyword>
<feature type="transmembrane region" description="Helical" evidence="3">
    <location>
        <begin position="375"/>
        <end position="392"/>
    </location>
</feature>
<feature type="transmembrane region" description="Helical" evidence="3">
    <location>
        <begin position="471"/>
        <end position="490"/>
    </location>
</feature>
<dbReference type="GO" id="GO:0003918">
    <property type="term" value="F:DNA topoisomerase type II (double strand cut, ATP-hydrolyzing) activity"/>
    <property type="evidence" value="ECO:0007669"/>
    <property type="project" value="InterPro"/>
</dbReference>
<accession>A0A939PG50</accession>
<dbReference type="EMBL" id="JAGEOJ010000007">
    <property type="protein sequence ID" value="MBO2449129.1"/>
    <property type="molecule type" value="Genomic_DNA"/>
</dbReference>
<feature type="transmembrane region" description="Helical" evidence="3">
    <location>
        <begin position="442"/>
        <end position="459"/>
    </location>
</feature>
<reference evidence="4" key="1">
    <citation type="submission" date="2021-03" db="EMBL/GenBank/DDBJ databases">
        <authorList>
            <person name="Kanchanasin P."/>
            <person name="Saeng-In P."/>
            <person name="Phongsopitanun W."/>
            <person name="Yuki M."/>
            <person name="Kudo T."/>
            <person name="Ohkuma M."/>
            <person name="Tanasupawat S."/>
        </authorList>
    </citation>
    <scope>NUCLEOTIDE SEQUENCE</scope>
    <source>
        <strain evidence="4">GKU 128</strain>
    </source>
</reference>
<proteinExistence type="predicted"/>
<dbReference type="InterPro" id="IPR011990">
    <property type="entry name" value="TPR-like_helical_dom_sf"/>
</dbReference>
<feature type="transmembrane region" description="Helical" evidence="3">
    <location>
        <begin position="217"/>
        <end position="238"/>
    </location>
</feature>
<dbReference type="InterPro" id="IPR019734">
    <property type="entry name" value="TPR_rpt"/>
</dbReference>
<dbReference type="GO" id="GO:0003677">
    <property type="term" value="F:DNA binding"/>
    <property type="evidence" value="ECO:0007669"/>
    <property type="project" value="InterPro"/>
</dbReference>